<proteinExistence type="predicted"/>
<keyword evidence="1" id="KW-1133">Transmembrane helix</keyword>
<protein>
    <submittedName>
        <fullName evidence="2">DUF4230 domain-containing protein</fullName>
    </submittedName>
</protein>
<dbReference type="InterPro" id="IPR025324">
    <property type="entry name" value="DUF4230"/>
</dbReference>
<keyword evidence="1" id="KW-0472">Membrane</keyword>
<evidence type="ECO:0000256" key="1">
    <source>
        <dbReference type="SAM" id="Phobius"/>
    </source>
</evidence>
<feature type="transmembrane region" description="Helical" evidence="1">
    <location>
        <begin position="45"/>
        <end position="65"/>
    </location>
</feature>
<organism evidence="2 3">
    <name type="scientific">Paraclostridium bifermentans</name>
    <name type="common">Clostridium bifermentans</name>
    <dbReference type="NCBI Taxonomy" id="1490"/>
    <lineage>
        <taxon>Bacteria</taxon>
        <taxon>Bacillati</taxon>
        <taxon>Bacillota</taxon>
        <taxon>Clostridia</taxon>
        <taxon>Peptostreptococcales</taxon>
        <taxon>Peptostreptococcaceae</taxon>
        <taxon>Paraclostridium</taxon>
    </lineage>
</organism>
<gene>
    <name evidence="2" type="ORF">D4A35_12730</name>
</gene>
<dbReference type="Proteomes" id="UP000326961">
    <property type="component" value="Chromosome"/>
</dbReference>
<evidence type="ECO:0000313" key="3">
    <source>
        <dbReference type="Proteomes" id="UP000326961"/>
    </source>
</evidence>
<accession>A0A5P3XH61</accession>
<keyword evidence="1" id="KW-0812">Transmembrane</keyword>
<dbReference type="EMBL" id="CP032452">
    <property type="protein sequence ID" value="QEZ69700.1"/>
    <property type="molecule type" value="Genomic_DNA"/>
</dbReference>
<sequence>MFKKIYGLIFLKLTKLKTLIVAYIISKGGKNLLQKHKKINKNKLLILFIFIGILIGGIISSRLIFSEKPPQDTSKVLNTIEKVAELSTSKYNYSNIVTITKDKSFKNIKIPFTEKSFIIKYNGIVKGGVNLKDITIANNTRNSITININKWGIIEHYIDEENVYIYDVKNALFNRVEVNEVLKELSNSKKEYEKKVIDEGFLEEVKISIKKNLEGNLKNLGYKEVIINFKE</sequence>
<dbReference type="AlphaFoldDB" id="A0A5P3XH61"/>
<reference evidence="2 3" key="1">
    <citation type="submission" date="2018-09" db="EMBL/GenBank/DDBJ databases">
        <title>A clostridial neurotoxin that targets Anopheles mosquitoes.</title>
        <authorList>
            <person name="Contreras E."/>
            <person name="Masuyer G."/>
            <person name="Qureshi N."/>
            <person name="Chawla S."/>
            <person name="Lim H.L."/>
            <person name="Chen J."/>
            <person name="Stenmark P."/>
            <person name="Gill S."/>
        </authorList>
    </citation>
    <scope>NUCLEOTIDE SEQUENCE [LARGE SCALE GENOMIC DNA]</scope>
    <source>
        <strain evidence="2 3">Cbm</strain>
    </source>
</reference>
<evidence type="ECO:0000313" key="2">
    <source>
        <dbReference type="EMBL" id="QEZ69700.1"/>
    </source>
</evidence>
<dbReference type="Pfam" id="PF14014">
    <property type="entry name" value="DUF4230"/>
    <property type="match status" value="1"/>
</dbReference>
<name>A0A5P3XH61_PARBF</name>